<dbReference type="Proteomes" id="UP000777935">
    <property type="component" value="Unassembled WGS sequence"/>
</dbReference>
<dbReference type="RefSeq" id="WP_174138110.1">
    <property type="nucleotide sequence ID" value="NZ_JABUFE010000005.1"/>
</dbReference>
<organism evidence="2 3">
    <name type="scientific">Parasulfitobacter algicola</name>
    <dbReference type="NCBI Taxonomy" id="2614809"/>
    <lineage>
        <taxon>Bacteria</taxon>
        <taxon>Pseudomonadati</taxon>
        <taxon>Pseudomonadota</taxon>
        <taxon>Alphaproteobacteria</taxon>
        <taxon>Rhodobacterales</taxon>
        <taxon>Roseobacteraceae</taxon>
        <taxon>Parasulfitobacter</taxon>
    </lineage>
</organism>
<dbReference type="InterPro" id="IPR011010">
    <property type="entry name" value="DNA_brk_join_enz"/>
</dbReference>
<dbReference type="Gene3D" id="1.10.443.10">
    <property type="entry name" value="Intergrase catalytic core"/>
    <property type="match status" value="1"/>
</dbReference>
<keyword evidence="3" id="KW-1185">Reference proteome</keyword>
<gene>
    <name evidence="2" type="ORF">HRQ87_10635</name>
</gene>
<evidence type="ECO:0000313" key="2">
    <source>
        <dbReference type="EMBL" id="NSX55259.1"/>
    </source>
</evidence>
<name>A0ABX2IQT7_9RHOB</name>
<reference evidence="2 3" key="1">
    <citation type="submission" date="2020-06" db="EMBL/GenBank/DDBJ databases">
        <title>Sulfitobacter algicola sp. nov., isolated from green algae.</title>
        <authorList>
            <person name="Wang C."/>
        </authorList>
    </citation>
    <scope>NUCLEOTIDE SEQUENCE [LARGE SCALE GENOMIC DNA]</scope>
    <source>
        <strain evidence="2 3">1151</strain>
    </source>
</reference>
<sequence length="117" mass="13003">MDDLKVYCEGTTEHLCLTLFMFTACRISDTVVLGRGNEFERSGIRDTGWQPKKKGSAKVEIPILPPLYKATLAVTVHGSTYLLTKQGKPFNSPDALGQMFRRWSKEAGLEARSSHGI</sequence>
<dbReference type="EMBL" id="JABUFE010000005">
    <property type="protein sequence ID" value="NSX55259.1"/>
    <property type="molecule type" value="Genomic_DNA"/>
</dbReference>
<keyword evidence="1" id="KW-0233">DNA recombination</keyword>
<evidence type="ECO:0000256" key="1">
    <source>
        <dbReference type="ARBA" id="ARBA00023172"/>
    </source>
</evidence>
<evidence type="ECO:0000313" key="3">
    <source>
        <dbReference type="Proteomes" id="UP000777935"/>
    </source>
</evidence>
<protein>
    <submittedName>
        <fullName evidence="2">Uncharacterized protein</fullName>
    </submittedName>
</protein>
<dbReference type="SUPFAM" id="SSF56349">
    <property type="entry name" value="DNA breaking-rejoining enzymes"/>
    <property type="match status" value="1"/>
</dbReference>
<dbReference type="PROSITE" id="PS51257">
    <property type="entry name" value="PROKAR_LIPOPROTEIN"/>
    <property type="match status" value="1"/>
</dbReference>
<dbReference type="InterPro" id="IPR013762">
    <property type="entry name" value="Integrase-like_cat_sf"/>
</dbReference>
<comment type="caution">
    <text evidence="2">The sequence shown here is derived from an EMBL/GenBank/DDBJ whole genome shotgun (WGS) entry which is preliminary data.</text>
</comment>
<proteinExistence type="predicted"/>
<accession>A0ABX2IQT7</accession>